<organism evidence="3 4">
    <name type="scientific">Paenibacillus oceani</name>
    <dbReference type="NCBI Taxonomy" id="2772510"/>
    <lineage>
        <taxon>Bacteria</taxon>
        <taxon>Bacillati</taxon>
        <taxon>Bacillota</taxon>
        <taxon>Bacilli</taxon>
        <taxon>Bacillales</taxon>
        <taxon>Paenibacillaceae</taxon>
        <taxon>Paenibacillus</taxon>
    </lineage>
</organism>
<protein>
    <submittedName>
        <fullName evidence="3">Sporulation protein</fullName>
    </submittedName>
</protein>
<evidence type="ECO:0000256" key="1">
    <source>
        <dbReference type="SAM" id="Coils"/>
    </source>
</evidence>
<evidence type="ECO:0000313" key="4">
    <source>
        <dbReference type="Proteomes" id="UP000639396"/>
    </source>
</evidence>
<dbReference type="PROSITE" id="PS51257">
    <property type="entry name" value="PROKAR_LIPOPROTEIN"/>
    <property type="match status" value="1"/>
</dbReference>
<dbReference type="EMBL" id="JACXJA010000005">
    <property type="protein sequence ID" value="MBD2861261.1"/>
    <property type="molecule type" value="Genomic_DNA"/>
</dbReference>
<dbReference type="RefSeq" id="WP_190925121.1">
    <property type="nucleotide sequence ID" value="NZ_JACXJA010000005.1"/>
</dbReference>
<reference evidence="3" key="1">
    <citation type="submission" date="2020-09" db="EMBL/GenBank/DDBJ databases">
        <title>A novel bacterium of genus Paenibacillus, isolated from South China Sea.</title>
        <authorList>
            <person name="Huang H."/>
            <person name="Mo K."/>
            <person name="Hu Y."/>
        </authorList>
    </citation>
    <scope>NUCLEOTIDE SEQUENCE</scope>
    <source>
        <strain evidence="3">IB182363</strain>
    </source>
</reference>
<name>A0A927C7P2_9BACL</name>
<sequence>MFVFGKKRIGAVILIPLLGIALLTGCGKEKPAGPGQTATAEQLRQVERLNDTADEMYRFIMDGNIDKARDKLDEVGNKMTQIRFDGITSVEGVGALSNAIVQAKRSFQAVNVSEEEVKGAAAKIRLATDALTHANQPMWLQYYKSMKETARQLEAAVQKKDKQEASAKLDQLHERYEIIRPSLLISRQPFEVEKVDSLFAFLRSQLSKPELDTKLAGGGIDQFHLTLDALFGRQDKAAFIPVDDSPVPLPSVMAIGSVIIAVLAFAAWRIFKFENRY</sequence>
<feature type="transmembrane region" description="Helical" evidence="2">
    <location>
        <begin position="252"/>
        <end position="271"/>
    </location>
</feature>
<dbReference type="Proteomes" id="UP000639396">
    <property type="component" value="Unassembled WGS sequence"/>
</dbReference>
<gene>
    <name evidence="3" type="ORF">IDH45_04565</name>
</gene>
<proteinExistence type="predicted"/>
<keyword evidence="2" id="KW-1133">Transmembrane helix</keyword>
<dbReference type="AlphaFoldDB" id="A0A927C7P2"/>
<dbReference type="Pfam" id="PF09577">
    <property type="entry name" value="Spore_YpjB"/>
    <property type="match status" value="1"/>
</dbReference>
<comment type="caution">
    <text evidence="3">The sequence shown here is derived from an EMBL/GenBank/DDBJ whole genome shotgun (WGS) entry which is preliminary data.</text>
</comment>
<evidence type="ECO:0000256" key="2">
    <source>
        <dbReference type="SAM" id="Phobius"/>
    </source>
</evidence>
<keyword evidence="2" id="KW-0472">Membrane</keyword>
<evidence type="ECO:0000313" key="3">
    <source>
        <dbReference type="EMBL" id="MBD2861261.1"/>
    </source>
</evidence>
<dbReference type="InterPro" id="IPR014231">
    <property type="entry name" value="Spore_YpjB"/>
</dbReference>
<keyword evidence="1" id="KW-0175">Coiled coil</keyword>
<keyword evidence="2" id="KW-0812">Transmembrane</keyword>
<accession>A0A927C7P2</accession>
<keyword evidence="4" id="KW-1185">Reference proteome</keyword>
<feature type="coiled-coil region" evidence="1">
    <location>
        <begin position="143"/>
        <end position="175"/>
    </location>
</feature>